<evidence type="ECO:0000313" key="3">
    <source>
        <dbReference type="Proteomes" id="UP000604046"/>
    </source>
</evidence>
<sequence length="193" mass="21063">MSSERCGEQMSQRMSLKFLLERSVESALLLDSYQQWQLRTDAAKTSKSMFYKGAAVMQLSTFPDQAEAKPEAKPEAKFAQASLSRPAPFQVTTSDGTQAKEAPKEAPKSTQAPAPSSAPEVAVCEGPKQEVTKPVPPVPQPPAPAPKAAAASTQAQKTERRRAPDGKAYTYNEFLKFFGKKQGETQWKNARKA</sequence>
<dbReference type="Proteomes" id="UP000604046">
    <property type="component" value="Unassembled WGS sequence"/>
</dbReference>
<dbReference type="OrthoDB" id="10381123at2759"/>
<protein>
    <submittedName>
        <fullName evidence="2">Uncharacterized protein</fullName>
    </submittedName>
</protein>
<keyword evidence="3" id="KW-1185">Reference proteome</keyword>
<dbReference type="EMBL" id="CAJNDS010000211">
    <property type="protein sequence ID" value="CAE7028754.1"/>
    <property type="molecule type" value="Genomic_DNA"/>
</dbReference>
<feature type="compositionally biased region" description="Low complexity" evidence="1">
    <location>
        <begin position="146"/>
        <end position="156"/>
    </location>
</feature>
<dbReference type="AlphaFoldDB" id="A0A812I8E7"/>
<accession>A0A812I8E7</accession>
<proteinExistence type="predicted"/>
<gene>
    <name evidence="2" type="ORF">SNAT2548_LOCUS3453</name>
</gene>
<feature type="compositionally biased region" description="Basic and acidic residues" evidence="1">
    <location>
        <begin position="66"/>
        <end position="76"/>
    </location>
</feature>
<evidence type="ECO:0000313" key="2">
    <source>
        <dbReference type="EMBL" id="CAE7028754.1"/>
    </source>
</evidence>
<comment type="caution">
    <text evidence="2">The sequence shown here is derived from an EMBL/GenBank/DDBJ whole genome shotgun (WGS) entry which is preliminary data.</text>
</comment>
<feature type="region of interest" description="Disordered" evidence="1">
    <location>
        <begin position="64"/>
        <end position="167"/>
    </location>
</feature>
<organism evidence="2 3">
    <name type="scientific">Symbiodinium natans</name>
    <dbReference type="NCBI Taxonomy" id="878477"/>
    <lineage>
        <taxon>Eukaryota</taxon>
        <taxon>Sar</taxon>
        <taxon>Alveolata</taxon>
        <taxon>Dinophyceae</taxon>
        <taxon>Suessiales</taxon>
        <taxon>Symbiodiniaceae</taxon>
        <taxon>Symbiodinium</taxon>
    </lineage>
</organism>
<reference evidence="2" key="1">
    <citation type="submission" date="2021-02" db="EMBL/GenBank/DDBJ databases">
        <authorList>
            <person name="Dougan E. K."/>
            <person name="Rhodes N."/>
            <person name="Thang M."/>
            <person name="Chan C."/>
        </authorList>
    </citation>
    <scope>NUCLEOTIDE SEQUENCE</scope>
</reference>
<feature type="compositionally biased region" description="Pro residues" evidence="1">
    <location>
        <begin position="134"/>
        <end position="145"/>
    </location>
</feature>
<evidence type="ECO:0000256" key="1">
    <source>
        <dbReference type="SAM" id="MobiDB-lite"/>
    </source>
</evidence>
<name>A0A812I8E7_9DINO</name>